<dbReference type="InterPro" id="IPR032871">
    <property type="entry name" value="AHH_dom_containing"/>
</dbReference>
<organism evidence="2 3">
    <name type="scientific">Stieleria neptunia</name>
    <dbReference type="NCBI Taxonomy" id="2527979"/>
    <lineage>
        <taxon>Bacteria</taxon>
        <taxon>Pseudomonadati</taxon>
        <taxon>Planctomycetota</taxon>
        <taxon>Planctomycetia</taxon>
        <taxon>Pirellulales</taxon>
        <taxon>Pirellulaceae</taxon>
        <taxon>Stieleria</taxon>
    </lineage>
</organism>
<sequence>MNTAPWKTRRTEPDGAFTREPSGSHTRIVLHYVSIGNGSRAEISYCYEPDERIVLAGGTAVAATSLAPGDRICLEDGATAEITHTEDVPWEPYDPEQPPRIVGTVKFTGYFQRIDFGVFGGGSVGTTPEHAFWSIDRNSWEPIASFQLGEALLTGGGTVARLQWISKPYFADCELRNIEVEEVHRYQVGEAPEGGLWTHNGMGNGCQVPKAKTVPRNKSSAILDDLVDSGNVQIKTAKGAGATNVDNHHIATNKSEFWGRLFKEVFDPARISLDDPINKVMIPGHKGGHGFYNYVILERLKDVVRGVNPNSQRYKRLLQRELLIIRRQLLDESTALSGILRSASSLEEARLARSLARRL</sequence>
<keyword evidence="3" id="KW-1185">Reference proteome</keyword>
<evidence type="ECO:0000313" key="2">
    <source>
        <dbReference type="EMBL" id="QDV42480.1"/>
    </source>
</evidence>
<dbReference type="AlphaFoldDB" id="A0A518HNQ9"/>
<evidence type="ECO:0000256" key="1">
    <source>
        <dbReference type="SAM" id="MobiDB-lite"/>
    </source>
</evidence>
<dbReference type="Gene3D" id="2.170.16.10">
    <property type="entry name" value="Hedgehog/Intein (Hint) domain"/>
    <property type="match status" value="1"/>
</dbReference>
<accession>A0A518HNQ9</accession>
<evidence type="ECO:0008006" key="4">
    <source>
        <dbReference type="Google" id="ProtNLM"/>
    </source>
</evidence>
<proteinExistence type="predicted"/>
<protein>
    <recommendedName>
        <fullName evidence="4">Intein C-terminal splicing domain-containing protein</fullName>
    </recommendedName>
</protein>
<dbReference type="Pfam" id="PF14412">
    <property type="entry name" value="AHH"/>
    <property type="match status" value="1"/>
</dbReference>
<dbReference type="PROSITE" id="PS50817">
    <property type="entry name" value="INTEIN_N_TER"/>
    <property type="match status" value="1"/>
</dbReference>
<dbReference type="InterPro" id="IPR036844">
    <property type="entry name" value="Hint_dom_sf"/>
</dbReference>
<dbReference type="Proteomes" id="UP000319004">
    <property type="component" value="Chromosome"/>
</dbReference>
<dbReference type="SUPFAM" id="SSF51294">
    <property type="entry name" value="Hedgehog/intein (Hint) domain"/>
    <property type="match status" value="1"/>
</dbReference>
<dbReference type="GO" id="GO:0016539">
    <property type="term" value="P:intein-mediated protein splicing"/>
    <property type="evidence" value="ECO:0007669"/>
    <property type="project" value="InterPro"/>
</dbReference>
<feature type="region of interest" description="Disordered" evidence="1">
    <location>
        <begin position="1"/>
        <end position="21"/>
    </location>
</feature>
<name>A0A518HNQ9_9BACT</name>
<gene>
    <name evidence="2" type="ORF">Enr13x_23270</name>
</gene>
<dbReference type="InterPro" id="IPR006141">
    <property type="entry name" value="Intein_N"/>
</dbReference>
<dbReference type="KEGG" id="snep:Enr13x_23270"/>
<dbReference type="EMBL" id="CP037423">
    <property type="protein sequence ID" value="QDV42480.1"/>
    <property type="molecule type" value="Genomic_DNA"/>
</dbReference>
<evidence type="ECO:0000313" key="3">
    <source>
        <dbReference type="Proteomes" id="UP000319004"/>
    </source>
</evidence>
<dbReference type="RefSeq" id="WP_145386103.1">
    <property type="nucleotide sequence ID" value="NZ_CP037423.1"/>
</dbReference>
<dbReference type="OrthoDB" id="285999at2"/>
<reference evidence="2 3" key="1">
    <citation type="submission" date="2019-03" db="EMBL/GenBank/DDBJ databases">
        <title>Deep-cultivation of Planctomycetes and their phenomic and genomic characterization uncovers novel biology.</title>
        <authorList>
            <person name="Wiegand S."/>
            <person name="Jogler M."/>
            <person name="Boedeker C."/>
            <person name="Pinto D."/>
            <person name="Vollmers J."/>
            <person name="Rivas-Marin E."/>
            <person name="Kohn T."/>
            <person name="Peeters S.H."/>
            <person name="Heuer A."/>
            <person name="Rast P."/>
            <person name="Oberbeckmann S."/>
            <person name="Bunk B."/>
            <person name="Jeske O."/>
            <person name="Meyerdierks A."/>
            <person name="Storesund J.E."/>
            <person name="Kallscheuer N."/>
            <person name="Luecker S."/>
            <person name="Lage O.M."/>
            <person name="Pohl T."/>
            <person name="Merkel B.J."/>
            <person name="Hornburger P."/>
            <person name="Mueller R.-W."/>
            <person name="Bruemmer F."/>
            <person name="Labrenz M."/>
            <person name="Spormann A.M."/>
            <person name="Op den Camp H."/>
            <person name="Overmann J."/>
            <person name="Amann R."/>
            <person name="Jetten M.S.M."/>
            <person name="Mascher T."/>
            <person name="Medema M.H."/>
            <person name="Devos D.P."/>
            <person name="Kaster A.-K."/>
            <person name="Ovreas L."/>
            <person name="Rohde M."/>
            <person name="Galperin M.Y."/>
            <person name="Jogler C."/>
        </authorList>
    </citation>
    <scope>NUCLEOTIDE SEQUENCE [LARGE SCALE GENOMIC DNA]</scope>
    <source>
        <strain evidence="2 3">Enr13</strain>
    </source>
</reference>